<dbReference type="SUPFAM" id="SSF51182">
    <property type="entry name" value="RmlC-like cupins"/>
    <property type="match status" value="1"/>
</dbReference>
<dbReference type="Pfam" id="PF07883">
    <property type="entry name" value="Cupin_2"/>
    <property type="match status" value="1"/>
</dbReference>
<dbReference type="InterPro" id="IPR014710">
    <property type="entry name" value="RmlC-like_jellyroll"/>
</dbReference>
<name>A0A2G0CKF3_9BACT</name>
<evidence type="ECO:0000313" key="2">
    <source>
        <dbReference type="EMBL" id="PHL00449.1"/>
    </source>
</evidence>
<dbReference type="EMBL" id="PDLO01000001">
    <property type="protein sequence ID" value="PHL00449.1"/>
    <property type="molecule type" value="Genomic_DNA"/>
</dbReference>
<dbReference type="RefSeq" id="WP_099105428.1">
    <property type="nucleotide sequence ID" value="NZ_JAATJF010000001.1"/>
</dbReference>
<dbReference type="Proteomes" id="UP000226437">
    <property type="component" value="Unassembled WGS sequence"/>
</dbReference>
<dbReference type="PANTHER" id="PTHR36440">
    <property type="entry name" value="PUTATIVE (AFU_ORTHOLOGUE AFUA_8G07350)-RELATED"/>
    <property type="match status" value="1"/>
</dbReference>
<evidence type="ECO:0000313" key="3">
    <source>
        <dbReference type="Proteomes" id="UP000226437"/>
    </source>
</evidence>
<proteinExistence type="predicted"/>
<reference evidence="2 3" key="1">
    <citation type="submission" date="2017-10" db="EMBL/GenBank/DDBJ databases">
        <title>The draft genome sequence of Lewinella marina KCTC 32374.</title>
        <authorList>
            <person name="Wang K."/>
        </authorList>
    </citation>
    <scope>NUCLEOTIDE SEQUENCE [LARGE SCALE GENOMIC DNA]</scope>
    <source>
        <strain evidence="2 3">MKG-38</strain>
    </source>
</reference>
<organism evidence="2 3">
    <name type="scientific">Neolewinella marina</name>
    <dbReference type="NCBI Taxonomy" id="438751"/>
    <lineage>
        <taxon>Bacteria</taxon>
        <taxon>Pseudomonadati</taxon>
        <taxon>Bacteroidota</taxon>
        <taxon>Saprospiria</taxon>
        <taxon>Saprospirales</taxon>
        <taxon>Lewinellaceae</taxon>
        <taxon>Neolewinella</taxon>
    </lineage>
</organism>
<evidence type="ECO:0000259" key="1">
    <source>
        <dbReference type="Pfam" id="PF07883"/>
    </source>
</evidence>
<gene>
    <name evidence="2" type="ORF">CGL56_05300</name>
</gene>
<dbReference type="Gene3D" id="2.60.120.10">
    <property type="entry name" value="Jelly Rolls"/>
    <property type="match status" value="1"/>
</dbReference>
<comment type="caution">
    <text evidence="2">The sequence shown here is derived from an EMBL/GenBank/DDBJ whole genome shotgun (WGS) entry which is preliminary data.</text>
</comment>
<sequence>MHPVHTSYQQADTLKFPGAITLKFLLSGEQTDGQLAIFEDIVEPGVGPGRHIHHEQDETFFFLEGQFIAEVAGERFEFSPGDVAFIPRGTVHAFKNIGDTPGRLRYIFSPALSIEAMFRAFFAAHEAGTLSMESMADISLLHGQEFVGPPL</sequence>
<feature type="domain" description="Cupin type-2" evidence="1">
    <location>
        <begin position="41"/>
        <end position="104"/>
    </location>
</feature>
<dbReference type="InterPro" id="IPR013096">
    <property type="entry name" value="Cupin_2"/>
</dbReference>
<keyword evidence="3" id="KW-1185">Reference proteome</keyword>
<dbReference type="InterPro" id="IPR011051">
    <property type="entry name" value="RmlC_Cupin_sf"/>
</dbReference>
<dbReference type="OrthoDB" id="9090296at2"/>
<accession>A0A2G0CKF3</accession>
<dbReference type="InterPro" id="IPR053146">
    <property type="entry name" value="QDO-like"/>
</dbReference>
<dbReference type="AlphaFoldDB" id="A0A2G0CKF3"/>
<protein>
    <recommendedName>
        <fullName evidence="1">Cupin type-2 domain-containing protein</fullName>
    </recommendedName>
</protein>
<dbReference type="PANTHER" id="PTHR36440:SF1">
    <property type="entry name" value="PUTATIVE (AFU_ORTHOLOGUE AFUA_8G07350)-RELATED"/>
    <property type="match status" value="1"/>
</dbReference>